<keyword evidence="4" id="KW-1185">Reference proteome</keyword>
<dbReference type="InterPro" id="IPR007791">
    <property type="entry name" value="DjlA_N"/>
</dbReference>
<dbReference type="Pfam" id="PF05099">
    <property type="entry name" value="TerB"/>
    <property type="match status" value="1"/>
</dbReference>
<dbReference type="SUPFAM" id="SSF158682">
    <property type="entry name" value="TerB-like"/>
    <property type="match status" value="1"/>
</dbReference>
<gene>
    <name evidence="3" type="ORF">JCM19294_2582</name>
</gene>
<name>A0A090PYD6_9FLAO</name>
<dbReference type="EMBL" id="BBML01000001">
    <property type="protein sequence ID" value="GAK95800.1"/>
    <property type="molecule type" value="Genomic_DNA"/>
</dbReference>
<dbReference type="Pfam" id="PF00226">
    <property type="entry name" value="DnaJ"/>
    <property type="match status" value="1"/>
</dbReference>
<evidence type="ECO:0000313" key="3">
    <source>
        <dbReference type="EMBL" id="GAK95800.1"/>
    </source>
</evidence>
<evidence type="ECO:0000259" key="2">
    <source>
        <dbReference type="PROSITE" id="PS50076"/>
    </source>
</evidence>
<dbReference type="InterPro" id="IPR001623">
    <property type="entry name" value="DnaJ_domain"/>
</dbReference>
<evidence type="ECO:0000256" key="1">
    <source>
        <dbReference type="SAM" id="Phobius"/>
    </source>
</evidence>
<reference evidence="3" key="1">
    <citation type="journal article" date="2014" name="Genome Announc.">
        <title>Draft Genome Sequences of Marine Flavobacterium Nonlabens Strains NR17, NR24, NR27, NR32, NR33, and Ara13.</title>
        <authorList>
            <person name="Nakanishi M."/>
            <person name="Meirelles P."/>
            <person name="Suzuki R."/>
            <person name="Takatani N."/>
            <person name="Mino S."/>
            <person name="Suda W."/>
            <person name="Oshima K."/>
            <person name="Hattori M."/>
            <person name="Ohkuma M."/>
            <person name="Hosokawa M."/>
            <person name="Miyashita K."/>
            <person name="Thompson F.L."/>
            <person name="Niwa A."/>
            <person name="Sawabe T."/>
            <person name="Sawabe T."/>
        </authorList>
    </citation>
    <scope>NUCLEOTIDE SEQUENCE [LARGE SCALE GENOMIC DNA]</scope>
    <source>
        <strain evidence="3">JCM 19294</strain>
    </source>
</reference>
<dbReference type="Gene3D" id="1.10.3680.10">
    <property type="entry name" value="TerB-like"/>
    <property type="match status" value="1"/>
</dbReference>
<sequence>MSFIGYIAVFLILRWLYVSFMGGYTQQSSTQPRYRSHSNNTVSPQDFELNLLSLTSIVIKADGNVSQRELDYVRNYFVSSYGKDRANAVFRVFNDVVKKRQVNAQRICQMLNTRTTYETRLQILHFLFGIAQADGHVSDSELRVLQNIASYCRLSSRDFISIKAMFVKDRDNAYKILEIEKSATDNEVKKAYRSMAKKYHPDKLVHMDEAYRKGAEEKFRKVQEAYESIRKERGMN</sequence>
<dbReference type="Gene3D" id="1.10.287.110">
    <property type="entry name" value="DnaJ domain"/>
    <property type="match status" value="1"/>
</dbReference>
<feature type="transmembrane region" description="Helical" evidence="1">
    <location>
        <begin position="6"/>
        <end position="25"/>
    </location>
</feature>
<keyword evidence="1" id="KW-0812">Transmembrane</keyword>
<dbReference type="STRING" id="319236.BST91_11785"/>
<dbReference type="Proteomes" id="UP000029221">
    <property type="component" value="Unassembled WGS sequence"/>
</dbReference>
<feature type="domain" description="J" evidence="2">
    <location>
        <begin position="172"/>
        <end position="234"/>
    </location>
</feature>
<dbReference type="AlphaFoldDB" id="A0A090PYD6"/>
<dbReference type="SMART" id="SM00271">
    <property type="entry name" value="DnaJ"/>
    <property type="match status" value="1"/>
</dbReference>
<dbReference type="RefSeq" id="WP_042276542.1">
    <property type="nucleotide sequence ID" value="NZ_BBML01000001.1"/>
</dbReference>
<organism evidence="3 4">
    <name type="scientific">Nonlabens tegetincola</name>
    <dbReference type="NCBI Taxonomy" id="323273"/>
    <lineage>
        <taxon>Bacteria</taxon>
        <taxon>Pseudomonadati</taxon>
        <taxon>Bacteroidota</taxon>
        <taxon>Flavobacteriia</taxon>
        <taxon>Flavobacteriales</taxon>
        <taxon>Flavobacteriaceae</taxon>
        <taxon>Nonlabens</taxon>
    </lineage>
</organism>
<keyword evidence="1" id="KW-0472">Membrane</keyword>
<keyword evidence="1" id="KW-1133">Transmembrane helix</keyword>
<dbReference type="InterPro" id="IPR029024">
    <property type="entry name" value="TerB-like"/>
</dbReference>
<dbReference type="eggNOG" id="COG1076">
    <property type="taxonomic scope" value="Bacteria"/>
</dbReference>
<dbReference type="PANTHER" id="PTHR24074">
    <property type="entry name" value="CO-CHAPERONE PROTEIN DJLA"/>
    <property type="match status" value="1"/>
</dbReference>
<dbReference type="CDD" id="cd06257">
    <property type="entry name" value="DnaJ"/>
    <property type="match status" value="1"/>
</dbReference>
<dbReference type="InterPro" id="IPR036869">
    <property type="entry name" value="J_dom_sf"/>
</dbReference>
<dbReference type="SUPFAM" id="SSF46565">
    <property type="entry name" value="Chaperone J-domain"/>
    <property type="match status" value="1"/>
</dbReference>
<protein>
    <submittedName>
        <fullName evidence="3">DnaJ-like protein DjlA</fullName>
    </submittedName>
</protein>
<evidence type="ECO:0000313" key="4">
    <source>
        <dbReference type="Proteomes" id="UP000029221"/>
    </source>
</evidence>
<proteinExistence type="predicted"/>
<dbReference type="InterPro" id="IPR050817">
    <property type="entry name" value="DjlA_DnaK_co-chaperone"/>
</dbReference>
<dbReference type="PRINTS" id="PR00625">
    <property type="entry name" value="JDOMAIN"/>
</dbReference>
<comment type="caution">
    <text evidence="3">The sequence shown here is derived from an EMBL/GenBank/DDBJ whole genome shotgun (WGS) entry which is preliminary data.</text>
</comment>
<accession>A0A090PYD6</accession>
<dbReference type="CDD" id="cd07316">
    <property type="entry name" value="terB_like_DjlA"/>
    <property type="match status" value="1"/>
</dbReference>
<dbReference type="PROSITE" id="PS50076">
    <property type="entry name" value="DNAJ_2"/>
    <property type="match status" value="1"/>
</dbReference>